<organism evidence="4 5">
    <name type="scientific">Tegillarca granosa</name>
    <name type="common">Malaysian cockle</name>
    <name type="synonym">Anadara granosa</name>
    <dbReference type="NCBI Taxonomy" id="220873"/>
    <lineage>
        <taxon>Eukaryota</taxon>
        <taxon>Metazoa</taxon>
        <taxon>Spiralia</taxon>
        <taxon>Lophotrochozoa</taxon>
        <taxon>Mollusca</taxon>
        <taxon>Bivalvia</taxon>
        <taxon>Autobranchia</taxon>
        <taxon>Pteriomorphia</taxon>
        <taxon>Arcoida</taxon>
        <taxon>Arcoidea</taxon>
        <taxon>Arcidae</taxon>
        <taxon>Tegillarca</taxon>
    </lineage>
</organism>
<dbReference type="Proteomes" id="UP001217089">
    <property type="component" value="Unassembled WGS sequence"/>
</dbReference>
<keyword evidence="5" id="KW-1185">Reference proteome</keyword>
<dbReference type="InterPro" id="IPR037120">
    <property type="entry name" value="Haem_peroxidase_sf_animal"/>
</dbReference>
<evidence type="ECO:0000313" key="4">
    <source>
        <dbReference type="EMBL" id="KAJ8305384.1"/>
    </source>
</evidence>
<dbReference type="InterPro" id="IPR010255">
    <property type="entry name" value="Haem_peroxidase_sf"/>
</dbReference>
<gene>
    <name evidence="4" type="ORF">KUTeg_015929</name>
</gene>
<comment type="caution">
    <text evidence="4">The sequence shown here is derived from an EMBL/GenBank/DDBJ whole genome shotgun (WGS) entry which is preliminary data.</text>
</comment>
<reference evidence="4 5" key="1">
    <citation type="submission" date="2022-12" db="EMBL/GenBank/DDBJ databases">
        <title>Chromosome-level genome of Tegillarca granosa.</title>
        <authorList>
            <person name="Kim J."/>
        </authorList>
    </citation>
    <scope>NUCLEOTIDE SEQUENCE [LARGE SCALE GENOMIC DNA]</scope>
    <source>
        <strain evidence="4">Teg-2019</strain>
        <tissue evidence="4">Adductor muscle</tissue>
    </source>
</reference>
<evidence type="ECO:0000256" key="2">
    <source>
        <dbReference type="ARBA" id="ARBA00022525"/>
    </source>
</evidence>
<dbReference type="SUPFAM" id="SSF48113">
    <property type="entry name" value="Heme-dependent peroxidases"/>
    <property type="match status" value="1"/>
</dbReference>
<evidence type="ECO:0000256" key="1">
    <source>
        <dbReference type="ARBA" id="ARBA00004613"/>
    </source>
</evidence>
<evidence type="ECO:0008006" key="6">
    <source>
        <dbReference type="Google" id="ProtNLM"/>
    </source>
</evidence>
<dbReference type="PANTHER" id="PTHR11475:SF4">
    <property type="entry name" value="CHORION PEROXIDASE"/>
    <property type="match status" value="1"/>
</dbReference>
<comment type="subcellular location">
    <subcellularLocation>
        <location evidence="1">Secreted</location>
    </subcellularLocation>
</comment>
<keyword evidence="3" id="KW-0325">Glycoprotein</keyword>
<protein>
    <recommendedName>
        <fullName evidence="6">Peroxidase</fullName>
    </recommendedName>
</protein>
<keyword evidence="2" id="KW-0964">Secreted</keyword>
<dbReference type="EMBL" id="JARBDR010000813">
    <property type="protein sequence ID" value="KAJ8305384.1"/>
    <property type="molecule type" value="Genomic_DNA"/>
</dbReference>
<evidence type="ECO:0000313" key="5">
    <source>
        <dbReference type="Proteomes" id="UP001217089"/>
    </source>
</evidence>
<evidence type="ECO:0000256" key="3">
    <source>
        <dbReference type="ARBA" id="ARBA00023180"/>
    </source>
</evidence>
<proteinExistence type="predicted"/>
<name>A0ABQ9EKL4_TEGGR</name>
<dbReference type="PROSITE" id="PS50292">
    <property type="entry name" value="PEROXIDASE_3"/>
    <property type="match status" value="1"/>
</dbReference>
<dbReference type="InterPro" id="IPR019791">
    <property type="entry name" value="Haem_peroxidase_animal"/>
</dbReference>
<dbReference type="Gene3D" id="1.10.640.10">
    <property type="entry name" value="Haem peroxidase domain superfamily, animal type"/>
    <property type="match status" value="1"/>
</dbReference>
<dbReference type="PANTHER" id="PTHR11475">
    <property type="entry name" value="OXIDASE/PEROXIDASE"/>
    <property type="match status" value="1"/>
</dbReference>
<dbReference type="Pfam" id="PF03098">
    <property type="entry name" value="An_peroxidase"/>
    <property type="match status" value="1"/>
</dbReference>
<sequence>MPGKTREYRQMEMPCPKPDVHCDQYSPYRTIDGTCNNLANPELGKAFIPQNRFLPAEYDDGIDSPRTRSKSGDMLPSPRLISENVFRQKDDNLNSRLTLLVMSWGQFAEHDVIFTPASTMDEHGHLIKCCTASGHLRKECFPIRIMENDTYFKKRCMEFIRSTPVLKDPCKPCSNI</sequence>
<accession>A0ABQ9EKL4</accession>